<dbReference type="Gene3D" id="1.20.5.100">
    <property type="entry name" value="Cytochrome c1, transmembrane anchor, C-terminal"/>
    <property type="match status" value="1"/>
</dbReference>
<protein>
    <recommendedName>
        <fullName evidence="2">Cytochrome c1</fullName>
    </recommendedName>
</protein>
<dbReference type="EMBL" id="CP008743">
    <property type="protein sequence ID" value="ARN84672.1"/>
    <property type="molecule type" value="Genomic_DNA"/>
</dbReference>
<evidence type="ECO:0000256" key="3">
    <source>
        <dbReference type="ARBA" id="ARBA00022617"/>
    </source>
</evidence>
<dbReference type="STRING" id="1414854.GQ61_04410"/>
<evidence type="ECO:0000256" key="5">
    <source>
        <dbReference type="ARBA" id="ARBA00022723"/>
    </source>
</evidence>
<evidence type="ECO:0000313" key="13">
    <source>
        <dbReference type="EMBL" id="ARN84672.1"/>
    </source>
</evidence>
<organism evidence="13 14">
    <name type="scientific">Candidatus Nucleicultrix amoebiphila FS5</name>
    <dbReference type="NCBI Taxonomy" id="1414854"/>
    <lineage>
        <taxon>Bacteria</taxon>
        <taxon>Pseudomonadati</taxon>
        <taxon>Pseudomonadota</taxon>
        <taxon>Alphaproteobacteria</taxon>
        <taxon>Holosporales</taxon>
        <taxon>Candidatus Nucleicultricaceae</taxon>
        <taxon>Candidatus Nucleicultrix</taxon>
    </lineage>
</organism>
<dbReference type="SUPFAM" id="SSF46626">
    <property type="entry name" value="Cytochrome c"/>
    <property type="match status" value="1"/>
</dbReference>
<feature type="chain" id="PRO_5013094417" description="Cytochrome c1" evidence="11">
    <location>
        <begin position="22"/>
        <end position="250"/>
    </location>
</feature>
<feature type="transmembrane region" description="Helical" evidence="10">
    <location>
        <begin position="223"/>
        <end position="242"/>
    </location>
</feature>
<dbReference type="RefSeq" id="WP_085784132.1">
    <property type="nucleotide sequence ID" value="NZ_CP008743.1"/>
</dbReference>
<comment type="cofactor">
    <cofactor evidence="9">
        <name>heme c</name>
        <dbReference type="ChEBI" id="CHEBI:61717"/>
    </cofactor>
    <text evidence="9">Binds 1 heme c group covalently per subunit.</text>
</comment>
<dbReference type="PANTHER" id="PTHR10266">
    <property type="entry name" value="CYTOCHROME C1"/>
    <property type="match status" value="1"/>
</dbReference>
<dbReference type="PROSITE" id="PS51007">
    <property type="entry name" value="CYTC"/>
    <property type="match status" value="1"/>
</dbReference>
<keyword evidence="11" id="KW-0732">Signal</keyword>
<dbReference type="AlphaFoldDB" id="A0A1W6N4C4"/>
<dbReference type="InterPro" id="IPR002326">
    <property type="entry name" value="Cyt_c1"/>
</dbReference>
<feature type="domain" description="Cytochrome c" evidence="12">
    <location>
        <begin position="44"/>
        <end position="195"/>
    </location>
</feature>
<dbReference type="KEGG" id="naf:GQ61_04410"/>
<evidence type="ECO:0000259" key="12">
    <source>
        <dbReference type="PROSITE" id="PS51007"/>
    </source>
</evidence>
<evidence type="ECO:0000256" key="11">
    <source>
        <dbReference type="SAM" id="SignalP"/>
    </source>
</evidence>
<keyword evidence="3 9" id="KW-0349">Heme</keyword>
<feature type="binding site" description="covalent" evidence="9">
    <location>
        <position position="57"/>
    </location>
    <ligand>
        <name>heme c</name>
        <dbReference type="ChEBI" id="CHEBI:61717"/>
    </ligand>
</feature>
<evidence type="ECO:0000256" key="2">
    <source>
        <dbReference type="ARBA" id="ARBA00016165"/>
    </source>
</evidence>
<comment type="subcellular location">
    <subcellularLocation>
        <location evidence="1">Membrane</location>
    </subcellularLocation>
</comment>
<keyword evidence="14" id="KW-1185">Reference proteome</keyword>
<evidence type="ECO:0000256" key="1">
    <source>
        <dbReference type="ARBA" id="ARBA00004370"/>
    </source>
</evidence>
<dbReference type="PANTHER" id="PTHR10266:SF3">
    <property type="entry name" value="CYTOCHROME C1, HEME PROTEIN, MITOCHONDRIAL"/>
    <property type="match status" value="1"/>
</dbReference>
<dbReference type="FunFam" id="1.10.760.10:FF:000011">
    <property type="entry name" value="Cytochrome c1, putative"/>
    <property type="match status" value="1"/>
</dbReference>
<dbReference type="Gene3D" id="1.10.760.10">
    <property type="entry name" value="Cytochrome c-like domain"/>
    <property type="match status" value="1"/>
</dbReference>
<dbReference type="GO" id="GO:0020037">
    <property type="term" value="F:heme binding"/>
    <property type="evidence" value="ECO:0007669"/>
    <property type="project" value="InterPro"/>
</dbReference>
<evidence type="ECO:0000313" key="14">
    <source>
        <dbReference type="Proteomes" id="UP000237351"/>
    </source>
</evidence>
<evidence type="ECO:0000256" key="8">
    <source>
        <dbReference type="ARBA" id="ARBA00023136"/>
    </source>
</evidence>
<feature type="signal peptide" evidence="11">
    <location>
        <begin position="1"/>
        <end position="21"/>
    </location>
</feature>
<name>A0A1W6N4C4_9PROT</name>
<feature type="binding site" description="covalent" evidence="9">
    <location>
        <position position="61"/>
    </location>
    <ligand>
        <name>heme c</name>
        <dbReference type="ChEBI" id="CHEBI:61717"/>
    </ligand>
</feature>
<accession>A0A1W6N4C4</accession>
<feature type="binding site" description="covalent" evidence="9">
    <location>
        <position position="179"/>
    </location>
    <ligand>
        <name>heme c</name>
        <dbReference type="ChEBI" id="CHEBI:61717"/>
    </ligand>
</feature>
<evidence type="ECO:0000256" key="4">
    <source>
        <dbReference type="ARBA" id="ARBA00022692"/>
    </source>
</evidence>
<evidence type="ECO:0000256" key="7">
    <source>
        <dbReference type="ARBA" id="ARBA00023004"/>
    </source>
</evidence>
<keyword evidence="5 9" id="KW-0479">Metal-binding</keyword>
<proteinExistence type="predicted"/>
<evidence type="ECO:0000256" key="9">
    <source>
        <dbReference type="PIRSR" id="PIRSR602326-1"/>
    </source>
</evidence>
<dbReference type="OrthoDB" id="9808471at2"/>
<dbReference type="Proteomes" id="UP000237351">
    <property type="component" value="Chromosome"/>
</dbReference>
<keyword evidence="6 10" id="KW-1133">Transmembrane helix</keyword>
<sequence length="250" mass="27833">MKLRAVFLTLLFCGISSFVRGEGHTPPPKNDWSFKSPIGTFDRAALQRGFQVYKEVCSTCHSMNLVSYRNLRDLGFSHGEVKAIAKQYQVPTLNDEGESITRPAESQDAFVSPYPNEKAARAANNGAYPPDLSLIVKARNGGADYVKALLVGFKEPPAGVTLNPGMHYNVYFQGNQIAMAEPLKEGLVTYTDGTKATVEQMADDVVTFLSWAAEPEMEARKRLGIKVLIYLSVFSVMMYFALRRVRRHIK</sequence>
<reference evidence="13 14" key="1">
    <citation type="submission" date="2014-06" db="EMBL/GenBank/DDBJ databases">
        <title>The genome of the endonuclear symbiont Nucleicultrix amoebiphila.</title>
        <authorList>
            <person name="Schulz F."/>
            <person name="Horn M."/>
        </authorList>
    </citation>
    <scope>NUCLEOTIDE SEQUENCE [LARGE SCALE GENOMIC DNA]</scope>
    <source>
        <strain evidence="13 14">FS5</strain>
    </source>
</reference>
<dbReference type="GO" id="GO:0009055">
    <property type="term" value="F:electron transfer activity"/>
    <property type="evidence" value="ECO:0007669"/>
    <property type="project" value="InterPro"/>
</dbReference>
<dbReference type="GO" id="GO:0016020">
    <property type="term" value="C:membrane"/>
    <property type="evidence" value="ECO:0007669"/>
    <property type="project" value="UniProtKB-SubCell"/>
</dbReference>
<dbReference type="PRINTS" id="PR00603">
    <property type="entry name" value="CYTOCHROMEC1"/>
</dbReference>
<dbReference type="InterPro" id="IPR009056">
    <property type="entry name" value="Cyt_c-like_dom"/>
</dbReference>
<keyword evidence="8 10" id="KW-0472">Membrane</keyword>
<feature type="binding site" description="covalent" evidence="9">
    <location>
        <position position="60"/>
    </location>
    <ligand>
        <name>heme c</name>
        <dbReference type="ChEBI" id="CHEBI:61717"/>
    </ligand>
</feature>
<evidence type="ECO:0000256" key="10">
    <source>
        <dbReference type="SAM" id="Phobius"/>
    </source>
</evidence>
<dbReference type="InterPro" id="IPR036909">
    <property type="entry name" value="Cyt_c-like_dom_sf"/>
</dbReference>
<keyword evidence="7 9" id="KW-0408">Iron</keyword>
<dbReference type="Pfam" id="PF02167">
    <property type="entry name" value="Cytochrom_C1"/>
    <property type="match status" value="1"/>
</dbReference>
<evidence type="ECO:0000256" key="6">
    <source>
        <dbReference type="ARBA" id="ARBA00022989"/>
    </source>
</evidence>
<dbReference type="GO" id="GO:0046872">
    <property type="term" value="F:metal ion binding"/>
    <property type="evidence" value="ECO:0007669"/>
    <property type="project" value="UniProtKB-KW"/>
</dbReference>
<keyword evidence="4 10" id="KW-0812">Transmembrane</keyword>
<gene>
    <name evidence="13" type="ORF">GQ61_04410</name>
</gene>